<organism evidence="15 16">
    <name type="scientific">Crenothrix polyspora</name>
    <dbReference type="NCBI Taxonomy" id="360316"/>
    <lineage>
        <taxon>Bacteria</taxon>
        <taxon>Pseudomonadati</taxon>
        <taxon>Pseudomonadota</taxon>
        <taxon>Gammaproteobacteria</taxon>
        <taxon>Methylococcales</taxon>
        <taxon>Crenotrichaceae</taxon>
        <taxon>Crenothrix</taxon>
    </lineage>
</organism>
<dbReference type="NCBIfam" id="TIGR00211">
    <property type="entry name" value="glyS"/>
    <property type="match status" value="1"/>
</dbReference>
<evidence type="ECO:0000256" key="1">
    <source>
        <dbReference type="ARBA" id="ARBA00004496"/>
    </source>
</evidence>
<dbReference type="AlphaFoldDB" id="A0A1R4HEX5"/>
<keyword evidence="10" id="KW-0648">Protein biosynthesis</keyword>
<evidence type="ECO:0000256" key="8">
    <source>
        <dbReference type="ARBA" id="ARBA00022741"/>
    </source>
</evidence>
<evidence type="ECO:0000256" key="11">
    <source>
        <dbReference type="ARBA" id="ARBA00023146"/>
    </source>
</evidence>
<dbReference type="GO" id="GO:0005524">
    <property type="term" value="F:ATP binding"/>
    <property type="evidence" value="ECO:0007669"/>
    <property type="project" value="UniProtKB-KW"/>
</dbReference>
<keyword evidence="8" id="KW-0547">Nucleotide-binding</keyword>
<keyword evidence="7 15" id="KW-0436">Ligase</keyword>
<dbReference type="PROSITE" id="PS50861">
    <property type="entry name" value="AA_TRNA_LIGASE_II_GLYAB"/>
    <property type="match status" value="1"/>
</dbReference>
<dbReference type="EMBL" id="FUKJ01000359">
    <property type="protein sequence ID" value="SJM94757.1"/>
    <property type="molecule type" value="Genomic_DNA"/>
</dbReference>
<evidence type="ECO:0000256" key="9">
    <source>
        <dbReference type="ARBA" id="ARBA00022840"/>
    </source>
</evidence>
<comment type="catalytic activity">
    <reaction evidence="13">
        <text>tRNA(Gly) + glycine + ATP = glycyl-tRNA(Gly) + AMP + diphosphate</text>
        <dbReference type="Rhea" id="RHEA:16013"/>
        <dbReference type="Rhea" id="RHEA-COMP:9664"/>
        <dbReference type="Rhea" id="RHEA-COMP:9683"/>
        <dbReference type="ChEBI" id="CHEBI:30616"/>
        <dbReference type="ChEBI" id="CHEBI:33019"/>
        <dbReference type="ChEBI" id="CHEBI:57305"/>
        <dbReference type="ChEBI" id="CHEBI:78442"/>
        <dbReference type="ChEBI" id="CHEBI:78522"/>
        <dbReference type="ChEBI" id="CHEBI:456215"/>
        <dbReference type="EC" id="6.1.1.14"/>
    </reaction>
</comment>
<dbReference type="Pfam" id="PF02092">
    <property type="entry name" value="tRNA_synt_2f"/>
    <property type="match status" value="1"/>
</dbReference>
<evidence type="ECO:0000256" key="7">
    <source>
        <dbReference type="ARBA" id="ARBA00022598"/>
    </source>
</evidence>
<comment type="subunit">
    <text evidence="3">Tetramer of two alpha and two beta subunits.</text>
</comment>
<evidence type="ECO:0000256" key="3">
    <source>
        <dbReference type="ARBA" id="ARBA00011209"/>
    </source>
</evidence>
<dbReference type="GO" id="GO:0005829">
    <property type="term" value="C:cytosol"/>
    <property type="evidence" value="ECO:0007669"/>
    <property type="project" value="TreeGrafter"/>
</dbReference>
<dbReference type="GO" id="GO:0006420">
    <property type="term" value="P:arginyl-tRNA aminoacylation"/>
    <property type="evidence" value="ECO:0007669"/>
    <property type="project" value="InterPro"/>
</dbReference>
<proteinExistence type="inferred from homology"/>
<dbReference type="InterPro" id="IPR006194">
    <property type="entry name" value="Gly-tRNA-synth_heterodimer"/>
</dbReference>
<evidence type="ECO:0000256" key="13">
    <source>
        <dbReference type="ARBA" id="ARBA00047937"/>
    </source>
</evidence>
<dbReference type="InterPro" id="IPR008909">
    <property type="entry name" value="DALR_anticod-bd"/>
</dbReference>
<dbReference type="GO" id="GO:0004814">
    <property type="term" value="F:arginine-tRNA ligase activity"/>
    <property type="evidence" value="ECO:0007669"/>
    <property type="project" value="InterPro"/>
</dbReference>
<name>A0A1R4HEX5_9GAMM</name>
<evidence type="ECO:0000313" key="16">
    <source>
        <dbReference type="Proteomes" id="UP000195442"/>
    </source>
</evidence>
<dbReference type="PRINTS" id="PR01045">
    <property type="entry name" value="TRNASYNTHGB"/>
</dbReference>
<evidence type="ECO:0000256" key="6">
    <source>
        <dbReference type="ARBA" id="ARBA00022490"/>
    </source>
</evidence>
<comment type="similarity">
    <text evidence="2">Belongs to the class-II aminoacyl-tRNA synthetase family.</text>
</comment>
<evidence type="ECO:0000256" key="5">
    <source>
        <dbReference type="ARBA" id="ARBA00022032"/>
    </source>
</evidence>
<dbReference type="InterPro" id="IPR015944">
    <property type="entry name" value="Gly-tRNA-synth_bsu"/>
</dbReference>
<evidence type="ECO:0000256" key="10">
    <source>
        <dbReference type="ARBA" id="ARBA00022917"/>
    </source>
</evidence>
<evidence type="ECO:0000256" key="12">
    <source>
        <dbReference type="ARBA" id="ARBA00031650"/>
    </source>
</evidence>
<evidence type="ECO:0000256" key="4">
    <source>
        <dbReference type="ARBA" id="ARBA00012829"/>
    </source>
</evidence>
<reference evidence="16" key="1">
    <citation type="submission" date="2017-02" db="EMBL/GenBank/DDBJ databases">
        <authorList>
            <person name="Daims H."/>
        </authorList>
    </citation>
    <scope>NUCLEOTIDE SEQUENCE [LARGE SCALE GENOMIC DNA]</scope>
</reference>
<feature type="domain" description="DALR anticodon binding" evidence="14">
    <location>
        <begin position="434"/>
        <end position="535"/>
    </location>
</feature>
<sequence length="541" mass="59688">MRWGSSNTEFVRPVHWAVLLYGDKVIYTDILGLTTGSTTQGHRFHAPQKITLGKPEDYSDTLHQQGKVIADVEQRKDIIRSAAQHAATAVNGIAHIEEDLLEEIAALNEWPVPITGTFDPRFLALPAEVLITTMQTNQKYFPVKNADGSLLAYFITFSNIESTHPESIQQGNERVITPRLTDAEFFWNQDRKSSLADRVASLGTVVFQEKLGTVAEKTERVSKLAEFIAAQLNADVTLAKRAALLAKADLMTNMVGEFGNLQGIMGRYYALADNEPAEVAWAIEEHYFPKQSGSPTASSQIGQIIAIAEKIDTLTGIFSAGLIPTGDKDPYALRRAALGVLRTIIENQLVLKIPELCDFSLSLYTHSFSLADTKTAVINFIFDRLKGYCLDQGYTADEFEAVSAVHPAEPLDFMQRLQAVQAFRQRPEAESLAAANKRIRNILKKSEAPITDNLAGLPEAVEQQLLAAAQLAASDIAPLLAKHDYQATLDRLSHLKNDVDAFFDQVMVMTDDLDLRAKRLGLLSLLSELFLTCADIAKLQS</sequence>
<dbReference type="Proteomes" id="UP000195442">
    <property type="component" value="Unassembled WGS sequence"/>
</dbReference>
<evidence type="ECO:0000313" key="15">
    <source>
        <dbReference type="EMBL" id="SJM94757.1"/>
    </source>
</evidence>
<dbReference type="PANTHER" id="PTHR30075">
    <property type="entry name" value="GLYCYL-TRNA SYNTHETASE"/>
    <property type="match status" value="1"/>
</dbReference>
<evidence type="ECO:0000256" key="2">
    <source>
        <dbReference type="ARBA" id="ARBA00008226"/>
    </source>
</evidence>
<accession>A0A1R4HEX5</accession>
<dbReference type="GO" id="GO:0006426">
    <property type="term" value="P:glycyl-tRNA aminoacylation"/>
    <property type="evidence" value="ECO:0007669"/>
    <property type="project" value="InterPro"/>
</dbReference>
<keyword evidence="16" id="KW-1185">Reference proteome</keyword>
<dbReference type="PANTHER" id="PTHR30075:SF2">
    <property type="entry name" value="GLYCINE--TRNA LIGASE, CHLOROPLASTIC_MITOCHONDRIAL 2"/>
    <property type="match status" value="1"/>
</dbReference>
<dbReference type="GO" id="GO:0004820">
    <property type="term" value="F:glycine-tRNA ligase activity"/>
    <property type="evidence" value="ECO:0007669"/>
    <property type="project" value="UniProtKB-EC"/>
</dbReference>
<gene>
    <name evidence="15" type="ORF">CRENPOLYSF2_4210008</name>
</gene>
<dbReference type="SUPFAM" id="SSF109604">
    <property type="entry name" value="HD-domain/PDEase-like"/>
    <property type="match status" value="1"/>
</dbReference>
<keyword evidence="11" id="KW-0030">Aminoacyl-tRNA synthetase</keyword>
<protein>
    <recommendedName>
        <fullName evidence="5">Glycine--tRNA ligase beta subunit</fullName>
        <ecNumber evidence="4">6.1.1.14</ecNumber>
    </recommendedName>
    <alternativeName>
        <fullName evidence="12">Glycyl-tRNA synthetase beta subunit</fullName>
    </alternativeName>
</protein>
<comment type="subcellular location">
    <subcellularLocation>
        <location evidence="1">Cytoplasm</location>
    </subcellularLocation>
</comment>
<dbReference type="EC" id="6.1.1.14" evidence="4"/>
<keyword evidence="6" id="KW-0963">Cytoplasm</keyword>
<evidence type="ECO:0000259" key="14">
    <source>
        <dbReference type="Pfam" id="PF05746"/>
    </source>
</evidence>
<keyword evidence="9" id="KW-0067">ATP-binding</keyword>
<dbReference type="Pfam" id="PF05746">
    <property type="entry name" value="DALR_1"/>
    <property type="match status" value="1"/>
</dbReference>